<feature type="compositionally biased region" description="Basic and acidic residues" evidence="7">
    <location>
        <begin position="168"/>
        <end position="186"/>
    </location>
</feature>
<reference evidence="8" key="1">
    <citation type="submission" date="2021-01" db="EMBL/GenBank/DDBJ databases">
        <authorList>
            <person name="Corre E."/>
            <person name="Pelletier E."/>
            <person name="Niang G."/>
            <person name="Scheremetjew M."/>
            <person name="Finn R."/>
            <person name="Kale V."/>
            <person name="Holt S."/>
            <person name="Cochrane G."/>
            <person name="Meng A."/>
            <person name="Brown T."/>
            <person name="Cohen L."/>
        </authorList>
    </citation>
    <scope>NUCLEOTIDE SEQUENCE</scope>
    <source>
        <strain evidence="8">Isolate 1302-5</strain>
    </source>
</reference>
<dbReference type="InterPro" id="IPR019145">
    <property type="entry name" value="Mediator_Med10"/>
</dbReference>
<sequence length="203" mass="22326">MSQQQGDGHSQRDSAKALQERLHILLNRLSDATDILKNWPESDGDDSSVHVETTTKLIGSLQKIVAAVKEVEEKAMKGDGSEGDKRLIKALREMQVPLDLLDLMDYGGGLNPDVFARGLLREAVRRLAGLKRRKLALELLSSAVHNGMVRREARKRTAAVAAAAAAAESEKAEIESHEKKRKRENEGFNGDRSGDDGEPPLKR</sequence>
<comment type="subcellular location">
    <subcellularLocation>
        <location evidence="1 6">Nucleus</location>
    </subcellularLocation>
</comment>
<evidence type="ECO:0000256" key="4">
    <source>
        <dbReference type="ARBA" id="ARBA00023163"/>
    </source>
</evidence>
<evidence type="ECO:0000256" key="3">
    <source>
        <dbReference type="ARBA" id="ARBA00023015"/>
    </source>
</evidence>
<evidence type="ECO:0000256" key="2">
    <source>
        <dbReference type="ARBA" id="ARBA00005389"/>
    </source>
</evidence>
<comment type="function">
    <text evidence="6">Component of the Mediator complex, a coactivator involved in the regulated transcription of nearly all RNA polymerase II-dependent genes. Mediator functions as a bridge to convey information from gene-specific regulatory proteins to the basal RNA polymerase II transcription machinery. Mediator is recruited to promoters by direct interactions with regulatory proteins and serves as a scaffold for the assembly of a functional preinitiation complex with RNA polymerase II and the general transcription factors.</text>
</comment>
<dbReference type="AlphaFoldDB" id="A0A7S4IXX1"/>
<evidence type="ECO:0000256" key="7">
    <source>
        <dbReference type="SAM" id="MobiDB-lite"/>
    </source>
</evidence>
<keyword evidence="4 6" id="KW-0804">Transcription</keyword>
<feature type="region of interest" description="Disordered" evidence="7">
    <location>
        <begin position="165"/>
        <end position="203"/>
    </location>
</feature>
<name>A0A7S4IXX1_9STRA</name>
<protein>
    <recommendedName>
        <fullName evidence="6">Mediator of RNA polymerase II transcription subunit 10</fullName>
    </recommendedName>
    <alternativeName>
        <fullName evidence="6">Mediator complex subunit 10</fullName>
    </alternativeName>
</protein>
<feature type="compositionally biased region" description="Basic and acidic residues" evidence="7">
    <location>
        <begin position="192"/>
        <end position="203"/>
    </location>
</feature>
<keyword evidence="6" id="KW-0010">Activator</keyword>
<proteinExistence type="inferred from homology"/>
<keyword evidence="3 6" id="KW-0805">Transcription regulation</keyword>
<dbReference type="GO" id="GO:0003712">
    <property type="term" value="F:transcription coregulator activity"/>
    <property type="evidence" value="ECO:0007669"/>
    <property type="project" value="InterPro"/>
</dbReference>
<evidence type="ECO:0000313" key="8">
    <source>
        <dbReference type="EMBL" id="CAE2242831.1"/>
    </source>
</evidence>
<gene>
    <name evidence="6" type="primary">MED10</name>
    <name evidence="8" type="ORF">OAUR00152_LOCUS16931</name>
</gene>
<comment type="similarity">
    <text evidence="2 6">Belongs to the Mediator complex subunit 10 family.</text>
</comment>
<evidence type="ECO:0000256" key="6">
    <source>
        <dbReference type="RuleBase" id="RU364146"/>
    </source>
</evidence>
<dbReference type="EMBL" id="HBKQ01024783">
    <property type="protein sequence ID" value="CAE2242831.1"/>
    <property type="molecule type" value="Transcribed_RNA"/>
</dbReference>
<dbReference type="GO" id="GO:0016592">
    <property type="term" value="C:mediator complex"/>
    <property type="evidence" value="ECO:0007669"/>
    <property type="project" value="InterPro"/>
</dbReference>
<keyword evidence="5 6" id="KW-0539">Nucleus</keyword>
<evidence type="ECO:0000256" key="5">
    <source>
        <dbReference type="ARBA" id="ARBA00023242"/>
    </source>
</evidence>
<dbReference type="Pfam" id="PF09748">
    <property type="entry name" value="Med10"/>
    <property type="match status" value="1"/>
</dbReference>
<accession>A0A7S4IXX1</accession>
<dbReference type="GO" id="GO:0006357">
    <property type="term" value="P:regulation of transcription by RNA polymerase II"/>
    <property type="evidence" value="ECO:0007669"/>
    <property type="project" value="InterPro"/>
</dbReference>
<evidence type="ECO:0000256" key="1">
    <source>
        <dbReference type="ARBA" id="ARBA00004123"/>
    </source>
</evidence>
<comment type="subunit">
    <text evidence="6">Component of the Mediator complex.</text>
</comment>
<organism evidence="8">
    <name type="scientific">Odontella aurita</name>
    <dbReference type="NCBI Taxonomy" id="265563"/>
    <lineage>
        <taxon>Eukaryota</taxon>
        <taxon>Sar</taxon>
        <taxon>Stramenopiles</taxon>
        <taxon>Ochrophyta</taxon>
        <taxon>Bacillariophyta</taxon>
        <taxon>Mediophyceae</taxon>
        <taxon>Biddulphiophycidae</taxon>
        <taxon>Eupodiscales</taxon>
        <taxon>Odontellaceae</taxon>
        <taxon>Odontella</taxon>
    </lineage>
</organism>